<name>A0A2P2Q409_RHIMU</name>
<dbReference type="EMBL" id="GGEC01081232">
    <property type="protein sequence ID" value="MBX61716.1"/>
    <property type="molecule type" value="Transcribed_RNA"/>
</dbReference>
<reference evidence="1" key="1">
    <citation type="submission" date="2018-02" db="EMBL/GenBank/DDBJ databases">
        <title>Rhizophora mucronata_Transcriptome.</title>
        <authorList>
            <person name="Meera S.P."/>
            <person name="Sreeshan A."/>
            <person name="Augustine A."/>
        </authorList>
    </citation>
    <scope>NUCLEOTIDE SEQUENCE</scope>
    <source>
        <tissue evidence="1">Leaf</tissue>
    </source>
</reference>
<evidence type="ECO:0000313" key="1">
    <source>
        <dbReference type="EMBL" id="MBX61716.1"/>
    </source>
</evidence>
<organism evidence="1">
    <name type="scientific">Rhizophora mucronata</name>
    <name type="common">Asiatic mangrove</name>
    <dbReference type="NCBI Taxonomy" id="61149"/>
    <lineage>
        <taxon>Eukaryota</taxon>
        <taxon>Viridiplantae</taxon>
        <taxon>Streptophyta</taxon>
        <taxon>Embryophyta</taxon>
        <taxon>Tracheophyta</taxon>
        <taxon>Spermatophyta</taxon>
        <taxon>Magnoliopsida</taxon>
        <taxon>eudicotyledons</taxon>
        <taxon>Gunneridae</taxon>
        <taxon>Pentapetalae</taxon>
        <taxon>rosids</taxon>
        <taxon>fabids</taxon>
        <taxon>Malpighiales</taxon>
        <taxon>Rhizophoraceae</taxon>
        <taxon>Rhizophora</taxon>
    </lineage>
</organism>
<protein>
    <submittedName>
        <fullName evidence="1">Uncharacterized protein</fullName>
    </submittedName>
</protein>
<dbReference type="AlphaFoldDB" id="A0A2P2Q409"/>
<proteinExistence type="predicted"/>
<sequence length="34" mass="3702">MDAYVVCMQLSPNTCLSCVPNLVCTADMIGYDCQ</sequence>
<accession>A0A2P2Q409</accession>